<dbReference type="InterPro" id="IPR015889">
    <property type="entry name" value="Intradiol_dOase_core"/>
</dbReference>
<dbReference type="Pfam" id="PF00775">
    <property type="entry name" value="Dioxygenase_C"/>
    <property type="match status" value="1"/>
</dbReference>
<accession>A0AA88KK47</accession>
<evidence type="ECO:0000313" key="3">
    <source>
        <dbReference type="Proteomes" id="UP000816034"/>
    </source>
</evidence>
<keyword evidence="3" id="KW-1185">Reference proteome</keyword>
<protein>
    <recommendedName>
        <fullName evidence="1">Intradiol ring-cleavage dioxygenases domain-containing protein</fullName>
    </recommendedName>
</protein>
<organism evidence="2 3">
    <name type="scientific">Naegleria lovaniensis</name>
    <name type="common">Amoeba</name>
    <dbReference type="NCBI Taxonomy" id="51637"/>
    <lineage>
        <taxon>Eukaryota</taxon>
        <taxon>Discoba</taxon>
        <taxon>Heterolobosea</taxon>
        <taxon>Tetramitia</taxon>
        <taxon>Eutetramitia</taxon>
        <taxon>Vahlkampfiidae</taxon>
        <taxon>Naegleria</taxon>
    </lineage>
</organism>
<evidence type="ECO:0000313" key="2">
    <source>
        <dbReference type="EMBL" id="KAG2386365.1"/>
    </source>
</evidence>
<dbReference type="GO" id="GO:0008199">
    <property type="term" value="F:ferric iron binding"/>
    <property type="evidence" value="ECO:0007669"/>
    <property type="project" value="InterPro"/>
</dbReference>
<dbReference type="Proteomes" id="UP000816034">
    <property type="component" value="Unassembled WGS sequence"/>
</dbReference>
<dbReference type="SUPFAM" id="SSF49482">
    <property type="entry name" value="Aromatic compound dioxygenase"/>
    <property type="match status" value="1"/>
</dbReference>
<sequence>MHSNFVQAHGPKRYMTPKDIVRRGLLSCVTSPSETEGPYYVSGMPYRADITESRPGIPMTLYITILDLSTCLAANSSQNVTVEIWHCDFAGIYSHYEEASKNVQNPKTDSNIYFRGKVFANSTGMATFNTIYPGWYTGRDVHIHVRIWQGTSLRLTSQFSFDDNLTAKVGQIYPYTANTNQRTYLSSDNVFKDNGVLGMLNIVQVDSSNMSAGFDAHVTMGVSLLANATSVSSASSSKSFPISTSIMTTAMSGHLFSRFHLTWLCVVMIWIMSCLH</sequence>
<reference evidence="2 3" key="1">
    <citation type="journal article" date="2018" name="BMC Genomics">
        <title>The genome of Naegleria lovaniensis, the basis for a comparative approach to unravel pathogenicity factors of the human pathogenic amoeba N. fowleri.</title>
        <authorList>
            <person name="Liechti N."/>
            <person name="Schurch N."/>
            <person name="Bruggmann R."/>
            <person name="Wittwer M."/>
        </authorList>
    </citation>
    <scope>NUCLEOTIDE SEQUENCE [LARGE SCALE GENOMIC DNA]</scope>
    <source>
        <strain evidence="2 3">ATCC 30569</strain>
    </source>
</reference>
<dbReference type="RefSeq" id="XP_044550357.1">
    <property type="nucleotide sequence ID" value="XM_044692270.1"/>
</dbReference>
<dbReference type="AlphaFoldDB" id="A0AA88KK47"/>
<dbReference type="EMBL" id="PYSW02000016">
    <property type="protein sequence ID" value="KAG2386365.1"/>
    <property type="molecule type" value="Genomic_DNA"/>
</dbReference>
<name>A0AA88KK47_NAELO</name>
<gene>
    <name evidence="2" type="ORF">C9374_002811</name>
</gene>
<dbReference type="InterPro" id="IPR000627">
    <property type="entry name" value="Intradiol_dOase_C"/>
</dbReference>
<dbReference type="GO" id="GO:0016702">
    <property type="term" value="F:oxidoreductase activity, acting on single donors with incorporation of molecular oxygen, incorporation of two atoms of oxygen"/>
    <property type="evidence" value="ECO:0007669"/>
    <property type="project" value="InterPro"/>
</dbReference>
<proteinExistence type="predicted"/>
<dbReference type="PANTHER" id="PTHR34315">
    <property type="match status" value="1"/>
</dbReference>
<evidence type="ECO:0000259" key="1">
    <source>
        <dbReference type="Pfam" id="PF00775"/>
    </source>
</evidence>
<comment type="caution">
    <text evidence="2">The sequence shown here is derived from an EMBL/GenBank/DDBJ whole genome shotgun (WGS) entry which is preliminary data.</text>
</comment>
<feature type="domain" description="Intradiol ring-cleavage dioxygenases" evidence="1">
    <location>
        <begin position="36"/>
        <end position="140"/>
    </location>
</feature>
<dbReference type="Gene3D" id="2.60.130.10">
    <property type="entry name" value="Aromatic compound dioxygenase"/>
    <property type="match status" value="1"/>
</dbReference>
<dbReference type="PANTHER" id="PTHR34315:SF1">
    <property type="entry name" value="INTRADIOL RING-CLEAVAGE DIOXYGENASES DOMAIN-CONTAINING PROTEIN-RELATED"/>
    <property type="match status" value="1"/>
</dbReference>
<dbReference type="GeneID" id="68095266"/>